<dbReference type="Gramene" id="Pp3c26_14890V3.4">
    <property type="protein sequence ID" value="PAC:32917555.CDS.1"/>
    <property type="gene ID" value="Pp3c26_14890"/>
</dbReference>
<dbReference type="RefSeq" id="XP_024367036.1">
    <property type="nucleotide sequence ID" value="XM_024511268.2"/>
</dbReference>
<dbReference type="eggNOG" id="KOG1205">
    <property type="taxonomic scope" value="Eukaryota"/>
</dbReference>
<feature type="transmembrane region" description="Helical" evidence="1">
    <location>
        <begin position="277"/>
        <end position="298"/>
    </location>
</feature>
<keyword evidence="2" id="KW-0732">Signal</keyword>
<dbReference type="FunCoup" id="A9THD4">
    <property type="interactions" value="1899"/>
</dbReference>
<dbReference type="InterPro" id="IPR002347">
    <property type="entry name" value="SDR_fam"/>
</dbReference>
<dbReference type="PaxDb" id="3218-PP1S231_7V6.2"/>
<keyword evidence="1" id="KW-0472">Membrane</keyword>
<dbReference type="EnsemblPlants" id="Pp3c26_14890V3.3">
    <property type="protein sequence ID" value="PAC:32917554.CDS.1"/>
    <property type="gene ID" value="Pp3c26_14890"/>
</dbReference>
<dbReference type="InterPro" id="IPR020904">
    <property type="entry name" value="Sc_DH/Rdtase_CS"/>
</dbReference>
<dbReference type="Gramene" id="Pp3c26_14890V3.3">
    <property type="protein sequence ID" value="PAC:32917554.CDS.1"/>
    <property type="gene ID" value="Pp3c26_14890"/>
</dbReference>
<dbReference type="OMA" id="TWAWWLT"/>
<dbReference type="EMBL" id="ABEU02000026">
    <property type="protein sequence ID" value="PNR27188.1"/>
    <property type="molecule type" value="Genomic_DNA"/>
</dbReference>
<name>A9THD4_PHYPA</name>
<dbReference type="PANTHER" id="PTHR45274">
    <property type="entry name" value="NAD(P)-BINDING ROSSMANN-FOLD SUPERFAMILY PROTEIN"/>
    <property type="match status" value="1"/>
</dbReference>
<dbReference type="Proteomes" id="UP000006727">
    <property type="component" value="Chromosome 26"/>
</dbReference>
<keyword evidence="6" id="KW-1185">Reference proteome</keyword>
<gene>
    <name evidence="5" type="primary">LOC112278137</name>
    <name evidence="4" type="ORF">PHYPA_030669</name>
</gene>
<feature type="domain" description="Ketoreductase" evidence="3">
    <location>
        <begin position="45"/>
        <end position="235"/>
    </location>
</feature>
<feature type="signal peptide" evidence="2">
    <location>
        <begin position="1"/>
        <end position="18"/>
    </location>
</feature>
<dbReference type="RefSeq" id="XP_073387896.1">
    <property type="nucleotide sequence ID" value="XM_073531795.1"/>
</dbReference>
<dbReference type="EnsemblPlants" id="Pp3c26_14890V3.1">
    <property type="protein sequence ID" value="PAC:32917552.CDS.1"/>
    <property type="gene ID" value="Pp3c26_14890"/>
</dbReference>
<dbReference type="AlphaFoldDB" id="A9THD4"/>
<organism evidence="4">
    <name type="scientific">Physcomitrium patens</name>
    <name type="common">Spreading-leaved earth moss</name>
    <name type="synonym">Physcomitrella patens</name>
    <dbReference type="NCBI Taxonomy" id="3218"/>
    <lineage>
        <taxon>Eukaryota</taxon>
        <taxon>Viridiplantae</taxon>
        <taxon>Streptophyta</taxon>
        <taxon>Embryophyta</taxon>
        <taxon>Bryophyta</taxon>
        <taxon>Bryophytina</taxon>
        <taxon>Bryopsida</taxon>
        <taxon>Funariidae</taxon>
        <taxon>Funariales</taxon>
        <taxon>Funariaceae</taxon>
        <taxon>Physcomitrium</taxon>
    </lineage>
</organism>
<dbReference type="SMART" id="SM00822">
    <property type="entry name" value="PKS_KR"/>
    <property type="match status" value="1"/>
</dbReference>
<dbReference type="Gramene" id="Pp3c26_14890V3.2">
    <property type="protein sequence ID" value="PAC:32917553.CDS.1"/>
    <property type="gene ID" value="Pp3c26_14890"/>
</dbReference>
<evidence type="ECO:0000313" key="5">
    <source>
        <dbReference type="EnsemblPlants" id="PAC:32917552.CDS.1"/>
    </source>
</evidence>
<dbReference type="Gramene" id="Pp3c26_14890V3.1">
    <property type="protein sequence ID" value="PAC:32917552.CDS.1"/>
    <property type="gene ID" value="Pp3c26_14890"/>
</dbReference>
<dbReference type="PRINTS" id="PR00081">
    <property type="entry name" value="GDHRDH"/>
</dbReference>
<feature type="chain" id="PRO_5014298012" description="Ketoreductase domain-containing protein" evidence="2">
    <location>
        <begin position="19"/>
        <end position="323"/>
    </location>
</feature>
<dbReference type="STRING" id="3218.A9THD4"/>
<evidence type="ECO:0000256" key="2">
    <source>
        <dbReference type="SAM" id="SignalP"/>
    </source>
</evidence>
<reference evidence="5" key="3">
    <citation type="submission" date="2020-12" db="UniProtKB">
        <authorList>
            <consortium name="EnsemblPlants"/>
        </authorList>
    </citation>
    <scope>IDENTIFICATION</scope>
</reference>
<protein>
    <recommendedName>
        <fullName evidence="3">Ketoreductase domain-containing protein</fullName>
    </recommendedName>
</protein>
<evidence type="ECO:0000259" key="3">
    <source>
        <dbReference type="SMART" id="SM00822"/>
    </source>
</evidence>
<reference evidence="4 6" key="2">
    <citation type="journal article" date="2018" name="Plant J.">
        <title>The Physcomitrella patens chromosome-scale assembly reveals moss genome structure and evolution.</title>
        <authorList>
            <person name="Lang D."/>
            <person name="Ullrich K.K."/>
            <person name="Murat F."/>
            <person name="Fuchs J."/>
            <person name="Jenkins J."/>
            <person name="Haas F.B."/>
            <person name="Piednoel M."/>
            <person name="Gundlach H."/>
            <person name="Van Bel M."/>
            <person name="Meyberg R."/>
            <person name="Vives C."/>
            <person name="Morata J."/>
            <person name="Symeonidi A."/>
            <person name="Hiss M."/>
            <person name="Muchero W."/>
            <person name="Kamisugi Y."/>
            <person name="Saleh O."/>
            <person name="Blanc G."/>
            <person name="Decker E.L."/>
            <person name="van Gessel N."/>
            <person name="Grimwood J."/>
            <person name="Hayes R.D."/>
            <person name="Graham S.W."/>
            <person name="Gunter L.E."/>
            <person name="McDaniel S.F."/>
            <person name="Hoernstein S.N.W."/>
            <person name="Larsson A."/>
            <person name="Li F.W."/>
            <person name="Perroud P.F."/>
            <person name="Phillips J."/>
            <person name="Ranjan P."/>
            <person name="Rokshar D.S."/>
            <person name="Rothfels C.J."/>
            <person name="Schneider L."/>
            <person name="Shu S."/>
            <person name="Stevenson D.W."/>
            <person name="Thummler F."/>
            <person name="Tillich M."/>
            <person name="Villarreal Aguilar J.C."/>
            <person name="Widiez T."/>
            <person name="Wong G.K."/>
            <person name="Wymore A."/>
            <person name="Zhang Y."/>
            <person name="Zimmer A.D."/>
            <person name="Quatrano R.S."/>
            <person name="Mayer K.F.X."/>
            <person name="Goodstein D."/>
            <person name="Casacuberta J.M."/>
            <person name="Vandepoele K."/>
            <person name="Reski R."/>
            <person name="Cuming A.C."/>
            <person name="Tuskan G.A."/>
            <person name="Maumus F."/>
            <person name="Salse J."/>
            <person name="Schmutz J."/>
            <person name="Rensing S.A."/>
        </authorList>
    </citation>
    <scope>NUCLEOTIDE SEQUENCE [LARGE SCALE GENOMIC DNA]</scope>
    <source>
        <strain evidence="5 6">cv. Gransden 2004</strain>
    </source>
</reference>
<proteinExistence type="predicted"/>
<evidence type="ECO:0000256" key="1">
    <source>
        <dbReference type="SAM" id="Phobius"/>
    </source>
</evidence>
<sequence>MLFGALLVLLPLPLVLLALHFFFKADGDFTLTLKGPTPREAIADKVVWIIGASQNIGEELAKEYARLGAKLILTSRRVNELERVKAALKGQHAPEDVVVLPGDVSAGIEQLKELVEKAEAAFGGAGIDIVVQNAACPRPKLSAVDFPDDVLQRTFDVNVLGVIRITQLLLPGMLRRGKGQFVVVSSVAGKIPSPGQTVYCASKHALNGYFNSLRAEVLQRGVKVSVVCPGPINTPRHESETSEEFLEKRVTVQRCAELIVRSGGHDLMETWICLQPILFLLYVMQYLPALGFFVINLIGPKRVKSYNNPSGVLKMSSLFKKSS</sequence>
<keyword evidence="1" id="KW-1133">Transmembrane helix</keyword>
<dbReference type="InterPro" id="IPR036291">
    <property type="entry name" value="NAD(P)-bd_dom_sf"/>
</dbReference>
<dbReference type="PROSITE" id="PS00061">
    <property type="entry name" value="ADH_SHORT"/>
    <property type="match status" value="1"/>
</dbReference>
<evidence type="ECO:0000313" key="6">
    <source>
        <dbReference type="Proteomes" id="UP000006727"/>
    </source>
</evidence>
<dbReference type="EnsemblPlants" id="Pp3c26_14890V3.2">
    <property type="protein sequence ID" value="PAC:32917553.CDS.1"/>
    <property type="gene ID" value="Pp3c26_14890"/>
</dbReference>
<evidence type="ECO:0000313" key="4">
    <source>
        <dbReference type="EMBL" id="PNR27188.1"/>
    </source>
</evidence>
<dbReference type="Pfam" id="PF00106">
    <property type="entry name" value="adh_short"/>
    <property type="match status" value="1"/>
</dbReference>
<reference evidence="4 6" key="1">
    <citation type="journal article" date="2008" name="Science">
        <title>The Physcomitrella genome reveals evolutionary insights into the conquest of land by plants.</title>
        <authorList>
            <person name="Rensing S."/>
            <person name="Lang D."/>
            <person name="Zimmer A."/>
            <person name="Terry A."/>
            <person name="Salamov A."/>
            <person name="Shapiro H."/>
            <person name="Nishiyama T."/>
            <person name="Perroud P.-F."/>
            <person name="Lindquist E."/>
            <person name="Kamisugi Y."/>
            <person name="Tanahashi T."/>
            <person name="Sakakibara K."/>
            <person name="Fujita T."/>
            <person name="Oishi K."/>
            <person name="Shin-I T."/>
            <person name="Kuroki Y."/>
            <person name="Toyoda A."/>
            <person name="Suzuki Y."/>
            <person name="Hashimoto A."/>
            <person name="Yamaguchi K."/>
            <person name="Sugano A."/>
            <person name="Kohara Y."/>
            <person name="Fujiyama A."/>
            <person name="Anterola A."/>
            <person name="Aoki S."/>
            <person name="Ashton N."/>
            <person name="Barbazuk W.B."/>
            <person name="Barker E."/>
            <person name="Bennetzen J."/>
            <person name="Bezanilla M."/>
            <person name="Blankenship R."/>
            <person name="Cho S.H."/>
            <person name="Dutcher S."/>
            <person name="Estelle M."/>
            <person name="Fawcett J.A."/>
            <person name="Gundlach H."/>
            <person name="Hanada K."/>
            <person name="Heyl A."/>
            <person name="Hicks K.A."/>
            <person name="Hugh J."/>
            <person name="Lohr M."/>
            <person name="Mayer K."/>
            <person name="Melkozernov A."/>
            <person name="Murata T."/>
            <person name="Nelson D."/>
            <person name="Pils B."/>
            <person name="Prigge M."/>
            <person name="Reiss B."/>
            <person name="Renner T."/>
            <person name="Rombauts S."/>
            <person name="Rushton P."/>
            <person name="Sanderfoot A."/>
            <person name="Schween G."/>
            <person name="Shiu S.-H."/>
            <person name="Stueber K."/>
            <person name="Theodoulou F.L."/>
            <person name="Tu H."/>
            <person name="Van de Peer Y."/>
            <person name="Verrier P.J."/>
            <person name="Waters E."/>
            <person name="Wood A."/>
            <person name="Yang L."/>
            <person name="Cove D."/>
            <person name="Cuming A."/>
            <person name="Hasebe M."/>
            <person name="Lucas S."/>
            <person name="Mishler D.B."/>
            <person name="Reski R."/>
            <person name="Grigoriev I."/>
            <person name="Quatrano R.S."/>
            <person name="Boore J.L."/>
        </authorList>
    </citation>
    <scope>NUCLEOTIDE SEQUENCE [LARGE SCALE GENOMIC DNA]</scope>
    <source>
        <strain evidence="5 6">cv. Gransden 2004</strain>
    </source>
</reference>
<dbReference type="HOGENOM" id="CLU_010194_2_1_1"/>
<dbReference type="Gene3D" id="3.40.50.720">
    <property type="entry name" value="NAD(P)-binding Rossmann-like Domain"/>
    <property type="match status" value="1"/>
</dbReference>
<dbReference type="InterPro" id="IPR057326">
    <property type="entry name" value="KR_dom"/>
</dbReference>
<dbReference type="SUPFAM" id="SSF51735">
    <property type="entry name" value="NAD(P)-binding Rossmann-fold domains"/>
    <property type="match status" value="1"/>
</dbReference>
<dbReference type="GeneID" id="112278137"/>
<dbReference type="RefSeq" id="XP_024367034.1">
    <property type="nucleotide sequence ID" value="XM_024511266.2"/>
</dbReference>
<dbReference type="PANTHER" id="PTHR45274:SF2">
    <property type="entry name" value="NAD(P)-BINDING ROSSMANN-FOLD SUPERFAMILY PROTEIN"/>
    <property type="match status" value="1"/>
</dbReference>
<keyword evidence="1" id="KW-0812">Transmembrane</keyword>
<dbReference type="EnsemblPlants" id="Pp3c26_14890V3.4">
    <property type="protein sequence ID" value="PAC:32917555.CDS.1"/>
    <property type="gene ID" value="Pp3c26_14890"/>
</dbReference>
<accession>A9THD4</accession>